<dbReference type="EMBL" id="AP028218">
    <property type="protein sequence ID" value="BEI94595.1"/>
    <property type="molecule type" value="Genomic_DNA"/>
</dbReference>
<dbReference type="InterPro" id="IPR036273">
    <property type="entry name" value="CRAL/TRIO_N_dom_sf"/>
</dbReference>
<dbReference type="InterPro" id="IPR036865">
    <property type="entry name" value="CRAL-TRIO_dom_sf"/>
</dbReference>
<proteinExistence type="predicted"/>
<dbReference type="Pfam" id="PF03765">
    <property type="entry name" value="CRAL_TRIO_N"/>
    <property type="match status" value="1"/>
</dbReference>
<dbReference type="KEGG" id="ccac:CcaHIS019_0701670"/>
<sequence>MTITTTAAQVEAILAAPPSEPRPVVTGAQKAALDKFKAHFKGFKLEGSELTEREKMWLSEETLLRYLVVTHGDPDAAITRLEATLSWRRKLNLYDIDATAAIAERETANATRYIAGWNGLRPVNYVWMARNLLPLDDREMVQNVFLLERMMDLTPAGAQQVCTVFNFGGKQQGPKPSLGQTKDMLQVYDVHYPRQPSLTMLQDMGWAMRAFVNMVWPFIGEAKERTITKTGEQAVADGQFQASGLTKECGGSLDFTYDHKTYWPTLLSVTKARRDAYLTNWRKLAPEVGHSEYDWKFV</sequence>
<dbReference type="GO" id="GO:0008526">
    <property type="term" value="F:phosphatidylinositol transfer activity"/>
    <property type="evidence" value="ECO:0007669"/>
    <property type="project" value="TreeGrafter"/>
</dbReference>
<dbReference type="SUPFAM" id="SSF52087">
    <property type="entry name" value="CRAL/TRIO domain"/>
    <property type="match status" value="1"/>
</dbReference>
<keyword evidence="4" id="KW-1185">Reference proteome</keyword>
<dbReference type="PANTHER" id="PTHR45824">
    <property type="entry name" value="GH16843P"/>
    <property type="match status" value="1"/>
</dbReference>
<evidence type="ECO:0000259" key="2">
    <source>
        <dbReference type="Pfam" id="PF03765"/>
    </source>
</evidence>
<dbReference type="InterPro" id="IPR011074">
    <property type="entry name" value="CRAL/TRIO_N_dom"/>
</dbReference>
<dbReference type="InterPro" id="IPR052578">
    <property type="entry name" value="PI_Transfer_CRAL-TRIO"/>
</dbReference>
<dbReference type="Proteomes" id="UP001233271">
    <property type="component" value="Chromosome 7a"/>
</dbReference>
<organism evidence="3 4">
    <name type="scientific">Cutaneotrichosporon cavernicola</name>
    <dbReference type="NCBI Taxonomy" id="279322"/>
    <lineage>
        <taxon>Eukaryota</taxon>
        <taxon>Fungi</taxon>
        <taxon>Dikarya</taxon>
        <taxon>Basidiomycota</taxon>
        <taxon>Agaricomycotina</taxon>
        <taxon>Tremellomycetes</taxon>
        <taxon>Trichosporonales</taxon>
        <taxon>Trichosporonaceae</taxon>
        <taxon>Cutaneotrichosporon</taxon>
    </lineage>
</organism>
<dbReference type="RefSeq" id="XP_060459860.1">
    <property type="nucleotide sequence ID" value="XM_060603581.1"/>
</dbReference>
<protein>
    <recommendedName>
        <fullName evidence="5">CRAL-TRIO domain-containing protein</fullName>
    </recommendedName>
</protein>
<dbReference type="AlphaFoldDB" id="A0AA48L9W3"/>
<evidence type="ECO:0000259" key="1">
    <source>
        <dbReference type="Pfam" id="PF00650"/>
    </source>
</evidence>
<dbReference type="PANTHER" id="PTHR45824:SF29">
    <property type="entry name" value="GH16843P"/>
    <property type="match status" value="1"/>
</dbReference>
<dbReference type="InterPro" id="IPR001251">
    <property type="entry name" value="CRAL-TRIO_dom"/>
</dbReference>
<gene>
    <name evidence="3" type="ORF">CcaverHIS019_0701670</name>
</gene>
<evidence type="ECO:0000313" key="4">
    <source>
        <dbReference type="Proteomes" id="UP001233271"/>
    </source>
</evidence>
<dbReference type="SUPFAM" id="SSF46938">
    <property type="entry name" value="CRAL/TRIO N-terminal domain"/>
    <property type="match status" value="1"/>
</dbReference>
<evidence type="ECO:0008006" key="5">
    <source>
        <dbReference type="Google" id="ProtNLM"/>
    </source>
</evidence>
<feature type="domain" description="CRAL/TRIO N-terminal" evidence="2">
    <location>
        <begin position="32"/>
        <end position="82"/>
    </location>
</feature>
<accession>A0AA48L9W3</accession>
<dbReference type="Pfam" id="PF00650">
    <property type="entry name" value="CRAL_TRIO"/>
    <property type="match status" value="1"/>
</dbReference>
<evidence type="ECO:0000313" key="3">
    <source>
        <dbReference type="EMBL" id="BEI94595.1"/>
    </source>
</evidence>
<dbReference type="GeneID" id="85498465"/>
<reference evidence="3" key="1">
    <citation type="journal article" date="2023" name="BMC Genomics">
        <title>Chromosome-level genome assemblies of Cutaneotrichosporon spp. (Trichosporonales, Basidiomycota) reveal imbalanced evolution between nucleotide sequences and chromosome synteny.</title>
        <authorList>
            <person name="Kobayashi Y."/>
            <person name="Kayamori A."/>
            <person name="Aoki K."/>
            <person name="Shiwa Y."/>
            <person name="Matsutani M."/>
            <person name="Fujita N."/>
            <person name="Sugita T."/>
            <person name="Iwasaki W."/>
            <person name="Tanaka N."/>
            <person name="Takashima M."/>
        </authorList>
    </citation>
    <scope>NUCLEOTIDE SEQUENCE</scope>
    <source>
        <strain evidence="3">HIS019</strain>
    </source>
</reference>
<feature type="domain" description="CRAL-TRIO" evidence="1">
    <location>
        <begin position="143"/>
        <end position="251"/>
    </location>
</feature>
<name>A0AA48L9W3_9TREE</name>
<dbReference type="Gene3D" id="3.40.525.10">
    <property type="entry name" value="CRAL-TRIO lipid binding domain"/>
    <property type="match status" value="1"/>
</dbReference>